<dbReference type="Pfam" id="PF14322">
    <property type="entry name" value="SusD-like_3"/>
    <property type="match status" value="1"/>
</dbReference>
<feature type="domain" description="SusD-like N-terminal" evidence="7">
    <location>
        <begin position="25"/>
        <end position="238"/>
    </location>
</feature>
<evidence type="ECO:0000256" key="2">
    <source>
        <dbReference type="ARBA" id="ARBA00006275"/>
    </source>
</evidence>
<feature type="domain" description="RagB/SusD" evidence="6">
    <location>
        <begin position="349"/>
        <end position="681"/>
    </location>
</feature>
<dbReference type="SUPFAM" id="SSF48452">
    <property type="entry name" value="TPR-like"/>
    <property type="match status" value="1"/>
</dbReference>
<reference evidence="8 9" key="1">
    <citation type="journal article" date="2018" name="Nat. Biotechnol.">
        <title>A standardized bacterial taxonomy based on genome phylogeny substantially revises the tree of life.</title>
        <authorList>
            <person name="Parks D.H."/>
            <person name="Chuvochina M."/>
            <person name="Waite D.W."/>
            <person name="Rinke C."/>
            <person name="Skarshewski A."/>
            <person name="Chaumeil P.A."/>
            <person name="Hugenholtz P."/>
        </authorList>
    </citation>
    <scope>NUCLEOTIDE SEQUENCE [LARGE SCALE GENOMIC DNA]</scope>
    <source>
        <strain evidence="8">UBA9359</strain>
    </source>
</reference>
<name>A0A3D5IY74_9FLAO</name>
<evidence type="ECO:0000256" key="1">
    <source>
        <dbReference type="ARBA" id="ARBA00004442"/>
    </source>
</evidence>
<dbReference type="Pfam" id="PF07980">
    <property type="entry name" value="SusD_RagB"/>
    <property type="match status" value="1"/>
</dbReference>
<proteinExistence type="inferred from homology"/>
<dbReference type="GO" id="GO:0009279">
    <property type="term" value="C:cell outer membrane"/>
    <property type="evidence" value="ECO:0007669"/>
    <property type="project" value="UniProtKB-SubCell"/>
</dbReference>
<comment type="subcellular location">
    <subcellularLocation>
        <location evidence="1">Cell outer membrane</location>
    </subcellularLocation>
</comment>
<comment type="similarity">
    <text evidence="2">Belongs to the SusD family.</text>
</comment>
<keyword evidence="4" id="KW-0472">Membrane</keyword>
<evidence type="ECO:0000256" key="5">
    <source>
        <dbReference type="ARBA" id="ARBA00023237"/>
    </source>
</evidence>
<evidence type="ECO:0000256" key="3">
    <source>
        <dbReference type="ARBA" id="ARBA00022729"/>
    </source>
</evidence>
<organism evidence="8 9">
    <name type="scientific">Zunongwangia profunda</name>
    <dbReference type="NCBI Taxonomy" id="398743"/>
    <lineage>
        <taxon>Bacteria</taxon>
        <taxon>Pseudomonadati</taxon>
        <taxon>Bacteroidota</taxon>
        <taxon>Flavobacteriia</taxon>
        <taxon>Flavobacteriales</taxon>
        <taxon>Flavobacteriaceae</taxon>
        <taxon>Zunongwangia</taxon>
    </lineage>
</organism>
<gene>
    <name evidence="8" type="ORF">DGQ38_06290</name>
</gene>
<dbReference type="InterPro" id="IPR033985">
    <property type="entry name" value="SusD-like_N"/>
</dbReference>
<evidence type="ECO:0000256" key="4">
    <source>
        <dbReference type="ARBA" id="ARBA00023136"/>
    </source>
</evidence>
<comment type="caution">
    <text evidence="8">The sequence shown here is derived from an EMBL/GenBank/DDBJ whole genome shotgun (WGS) entry which is preliminary data.</text>
</comment>
<dbReference type="InterPro" id="IPR011990">
    <property type="entry name" value="TPR-like_helical_dom_sf"/>
</dbReference>
<evidence type="ECO:0000313" key="9">
    <source>
        <dbReference type="Proteomes" id="UP000264330"/>
    </source>
</evidence>
<sequence>MNKNIFYKTLLILFISGFILSCSDDYLDSSRYFKDRLTEEKVFQSKVYSEEWLANIYEELKGINADVASKAVTPHNFADDMYYGDRDSEYDPSKNELSYNMFKMGRYNENDKQGTWTQSYRGIRNASTFIHNIYMNTEMSEQEIKDYRGQARFARAYLYWLLLRKYGPIPLLPDEGLDYTDSYDDLAIPRSPYEDCAEFISNELLLAAQEMEALGMVRGQDGSARPTVGAALAARAKVLIYAASPLANGNTSSYATQLVDDQGRQLLSSDYQEEKWAKAAAAAKDVMDLGVYQLYTVPVQETGDNATIVPPADNNFSEKSWPEGWADIDPEKSYAQVFDGTLPASGNPELIFTRGNNQGGENIRQMVAHQLPRSATGWNTHGLTQKLVDAYYMDDGADVPGKDLEIGRGNGSQRVDGFVTQEDYEAGLFRPLLPGVSLQYANREPRFYASVAFNGSFWPLLNESQERNRNQQVFYYRDNPNGNGFNSSNAYWLRTGIGMKKYVHPNDTYEGGNEDKIVFKPEPAIRYADILLMYAEALNELDGSYSIEAWNGGNHNISRSISEMQKGIHPIRIRAGVPDYSTSVYNDKDALRKKLKRERFIELLAEGQRYYDLRRWMDAAEEESLPIYGCNILMNREERELFHQPVAVWALETTFSDKMWFWPIGLTELKRNKRLTQNPGWNYND</sequence>
<dbReference type="Gene3D" id="1.25.40.390">
    <property type="match status" value="1"/>
</dbReference>
<dbReference type="EMBL" id="DPMF01000142">
    <property type="protein sequence ID" value="HCV80643.1"/>
    <property type="molecule type" value="Genomic_DNA"/>
</dbReference>
<keyword evidence="3" id="KW-0732">Signal</keyword>
<dbReference type="AlphaFoldDB" id="A0A3D5IY74"/>
<accession>A0A3D5IY74</accession>
<evidence type="ECO:0000259" key="7">
    <source>
        <dbReference type="Pfam" id="PF14322"/>
    </source>
</evidence>
<dbReference type="PROSITE" id="PS51257">
    <property type="entry name" value="PROKAR_LIPOPROTEIN"/>
    <property type="match status" value="1"/>
</dbReference>
<evidence type="ECO:0000313" key="8">
    <source>
        <dbReference type="EMBL" id="HCV80643.1"/>
    </source>
</evidence>
<dbReference type="OMA" id="GWADIDP"/>
<dbReference type="Proteomes" id="UP000264330">
    <property type="component" value="Unassembled WGS sequence"/>
</dbReference>
<dbReference type="InterPro" id="IPR012944">
    <property type="entry name" value="SusD_RagB_dom"/>
</dbReference>
<protein>
    <submittedName>
        <fullName evidence="8">RagB/SusD family nutrient uptake outer membrane protein</fullName>
    </submittedName>
</protein>
<keyword evidence="5" id="KW-0998">Cell outer membrane</keyword>
<dbReference type="RefSeq" id="WP_013069736.1">
    <property type="nucleotide sequence ID" value="NZ_CAJXAW010000039.1"/>
</dbReference>
<evidence type="ECO:0000259" key="6">
    <source>
        <dbReference type="Pfam" id="PF07980"/>
    </source>
</evidence>